<name>L0HGE0_METFS</name>
<dbReference type="InterPro" id="IPR035959">
    <property type="entry name" value="RutC-like_sf"/>
</dbReference>
<dbReference type="eggNOG" id="arCOG01630">
    <property type="taxonomic scope" value="Archaea"/>
</dbReference>
<dbReference type="NCBIfam" id="TIGR00004">
    <property type="entry name" value="Rid family detoxifying hydrolase"/>
    <property type="match status" value="1"/>
</dbReference>
<sequence precursor="true">MLLVLIFACGVLLGALYMNSLSPGAAHPEKQSVYSRQAPEPIGSYSQGVRSGGFVWLSGQIGIDPATGNLTGGIEEQTTRAMENQKAVLTASGLTFADVVQTRIYLTSMSDFTAVNRIYSTYFTDTFPARSTVQVAGLPKDALVEIEMIAEKR</sequence>
<dbReference type="InterPro" id="IPR006056">
    <property type="entry name" value="RidA"/>
</dbReference>
<accession>L0HGE0</accession>
<organism evidence="2 3">
    <name type="scientific">Methanoregula formicica (strain DSM 22288 / NBRC 105244 / SMSP)</name>
    <dbReference type="NCBI Taxonomy" id="593750"/>
    <lineage>
        <taxon>Archaea</taxon>
        <taxon>Methanobacteriati</taxon>
        <taxon>Methanobacteriota</taxon>
        <taxon>Stenosarchaea group</taxon>
        <taxon>Methanomicrobia</taxon>
        <taxon>Methanomicrobiales</taxon>
        <taxon>Methanoregulaceae</taxon>
        <taxon>Methanoregula</taxon>
    </lineage>
</organism>
<evidence type="ECO:0000256" key="1">
    <source>
        <dbReference type="ARBA" id="ARBA00010552"/>
    </source>
</evidence>
<dbReference type="Gene3D" id="3.30.1330.40">
    <property type="entry name" value="RutC-like"/>
    <property type="match status" value="1"/>
</dbReference>
<gene>
    <name evidence="2" type="ordered locus">Metfor_1096</name>
</gene>
<dbReference type="PANTHER" id="PTHR11803:SF39">
    <property type="entry name" value="2-IMINOBUTANOATE_2-IMINOPROPANOATE DEAMINASE"/>
    <property type="match status" value="1"/>
</dbReference>
<dbReference type="AlphaFoldDB" id="L0HGE0"/>
<dbReference type="GO" id="GO:0019239">
    <property type="term" value="F:deaminase activity"/>
    <property type="evidence" value="ECO:0007669"/>
    <property type="project" value="TreeGrafter"/>
</dbReference>
<proteinExistence type="inferred from homology"/>
<dbReference type="InParanoid" id="L0HGE0"/>
<comment type="similarity">
    <text evidence="1">Belongs to the RutC family.</text>
</comment>
<dbReference type="CDD" id="cd00448">
    <property type="entry name" value="YjgF_YER057c_UK114_family"/>
    <property type="match status" value="1"/>
</dbReference>
<reference evidence="2 3" key="2">
    <citation type="journal article" date="2014" name="Genome Announc.">
        <title>Complete Genome Sequence of Methanoregula formicica SMSPT, a Mesophilic Hydrogenotrophic Methanogen Isolated from a Methanogenic Upflow Anaerobic Sludge Blanket Reactor.</title>
        <authorList>
            <person name="Yamamoto K."/>
            <person name="Tamaki H."/>
            <person name="Cadillo-Quiroz H."/>
            <person name="Imachi H."/>
            <person name="Kyrpides N."/>
            <person name="Woyke T."/>
            <person name="Goodwin L."/>
            <person name="Zinder S.H."/>
            <person name="Kamagata Y."/>
            <person name="Liu W.T."/>
        </authorList>
    </citation>
    <scope>NUCLEOTIDE SEQUENCE [LARGE SCALE GENOMIC DNA]</scope>
    <source>
        <strain evidence="3">DSM 22288 / NBRC 105244 / SMSP</strain>
    </source>
</reference>
<dbReference type="SUPFAM" id="SSF55298">
    <property type="entry name" value="YjgF-like"/>
    <property type="match status" value="1"/>
</dbReference>
<dbReference type="EMBL" id="CP003167">
    <property type="protein sequence ID" value="AGB02144.1"/>
    <property type="molecule type" value="Genomic_DNA"/>
</dbReference>
<dbReference type="HOGENOM" id="CLU_100715_7_3_2"/>
<dbReference type="STRING" id="593750.Metfor_1096"/>
<dbReference type="InterPro" id="IPR019897">
    <property type="entry name" value="RidA_CS"/>
</dbReference>
<dbReference type="PANTHER" id="PTHR11803">
    <property type="entry name" value="2-IMINOBUTANOATE/2-IMINOPROPANOATE DEAMINASE RIDA"/>
    <property type="match status" value="1"/>
</dbReference>
<dbReference type="FunFam" id="3.30.1330.40:FF:000001">
    <property type="entry name" value="L-PSP family endoribonuclease"/>
    <property type="match status" value="1"/>
</dbReference>
<dbReference type="KEGG" id="mfo:Metfor_1096"/>
<keyword evidence="3" id="KW-1185">Reference proteome</keyword>
<evidence type="ECO:0000313" key="3">
    <source>
        <dbReference type="Proteomes" id="UP000010824"/>
    </source>
</evidence>
<dbReference type="Proteomes" id="UP000010824">
    <property type="component" value="Chromosome"/>
</dbReference>
<evidence type="ECO:0000313" key="2">
    <source>
        <dbReference type="EMBL" id="AGB02144.1"/>
    </source>
</evidence>
<protein>
    <submittedName>
        <fullName evidence="2">Endoribonuclease L-PSP, putative</fullName>
    </submittedName>
</protein>
<dbReference type="PROSITE" id="PS01094">
    <property type="entry name" value="UPF0076"/>
    <property type="match status" value="1"/>
</dbReference>
<reference evidence="3" key="1">
    <citation type="submission" date="2011-12" db="EMBL/GenBank/DDBJ databases">
        <title>Complete sequence of Methanoregula formicicum SMSP.</title>
        <authorList>
            <person name="Lucas S."/>
            <person name="Han J."/>
            <person name="Lapidus A."/>
            <person name="Cheng J.-F."/>
            <person name="Goodwin L."/>
            <person name="Pitluck S."/>
            <person name="Peters L."/>
            <person name="Ovchinnikova G."/>
            <person name="Teshima H."/>
            <person name="Detter J.C."/>
            <person name="Han C."/>
            <person name="Tapia R."/>
            <person name="Land M."/>
            <person name="Hauser L."/>
            <person name="Kyrpides N."/>
            <person name="Ivanova N."/>
            <person name="Pagani I."/>
            <person name="Imachi H."/>
            <person name="Tamaki H."/>
            <person name="Sekiguchi Y."/>
            <person name="Kamagata Y."/>
            <person name="Cadillo-Quiroz H."/>
            <person name="Zinder S."/>
            <person name="Liu W.-T."/>
            <person name="Woyke T."/>
        </authorList>
    </citation>
    <scope>NUCLEOTIDE SEQUENCE [LARGE SCALE GENOMIC DNA]</scope>
    <source>
        <strain evidence="3">DSM 22288 / NBRC 105244 / SMSP</strain>
    </source>
</reference>
<dbReference type="Pfam" id="PF01042">
    <property type="entry name" value="Ribonuc_L-PSP"/>
    <property type="match status" value="1"/>
</dbReference>
<dbReference type="GO" id="GO:0005829">
    <property type="term" value="C:cytosol"/>
    <property type="evidence" value="ECO:0007669"/>
    <property type="project" value="TreeGrafter"/>
</dbReference>
<dbReference type="InterPro" id="IPR006175">
    <property type="entry name" value="YjgF/YER057c/UK114"/>
</dbReference>
<dbReference type="OrthoDB" id="371655at2157"/>